<dbReference type="GO" id="GO:0015031">
    <property type="term" value="P:protein transport"/>
    <property type="evidence" value="ECO:0007669"/>
    <property type="project" value="UniProtKB-KW"/>
</dbReference>
<dbReference type="PATRIC" id="fig|1226633.4.peg.1265"/>
<dbReference type="AlphaFoldDB" id="A0A017H7J2"/>
<comment type="caution">
    <text evidence="8">The sequence shown here is derived from an EMBL/GenBank/DDBJ whole genome shotgun (WGS) entry which is preliminary data.</text>
</comment>
<dbReference type="PANTHER" id="PTHR30558">
    <property type="entry name" value="EXBD MEMBRANE COMPONENT OF PMF-DRIVEN MACROMOLECULE IMPORT SYSTEM"/>
    <property type="match status" value="1"/>
</dbReference>
<dbReference type="Pfam" id="PF02472">
    <property type="entry name" value="ExbD"/>
    <property type="match status" value="1"/>
</dbReference>
<evidence type="ECO:0000256" key="3">
    <source>
        <dbReference type="ARBA" id="ARBA00022475"/>
    </source>
</evidence>
<evidence type="ECO:0000256" key="6">
    <source>
        <dbReference type="ARBA" id="ARBA00023136"/>
    </source>
</evidence>
<reference evidence="8 9" key="1">
    <citation type="submission" date="2013-08" db="EMBL/GenBank/DDBJ databases">
        <title>An opportunistic ruminal bacterium that causes liver abscesses in cattle.</title>
        <authorList>
            <person name="Benahmed F.H."/>
            <person name="Rasmussen M."/>
            <person name="Harbottle H."/>
            <person name="Soppet D."/>
            <person name="Nagaraja T.G."/>
            <person name="Davidson M."/>
        </authorList>
    </citation>
    <scope>NUCLEOTIDE SEQUENCE [LARGE SCALE GENOMIC DNA]</scope>
    <source>
        <strain evidence="8 9">B35</strain>
    </source>
</reference>
<proteinExistence type="inferred from homology"/>
<evidence type="ECO:0000256" key="5">
    <source>
        <dbReference type="ARBA" id="ARBA00022989"/>
    </source>
</evidence>
<evidence type="ECO:0000256" key="4">
    <source>
        <dbReference type="ARBA" id="ARBA00022692"/>
    </source>
</evidence>
<keyword evidence="7" id="KW-0653">Protein transport</keyword>
<keyword evidence="7" id="KW-0813">Transport</keyword>
<evidence type="ECO:0000256" key="2">
    <source>
        <dbReference type="ARBA" id="ARBA00005811"/>
    </source>
</evidence>
<dbReference type="GO" id="GO:0005886">
    <property type="term" value="C:plasma membrane"/>
    <property type="evidence" value="ECO:0007669"/>
    <property type="project" value="UniProtKB-SubCell"/>
</dbReference>
<dbReference type="InterPro" id="IPR003400">
    <property type="entry name" value="ExbD"/>
</dbReference>
<organism evidence="8 9">
    <name type="scientific">Fusobacterium necrophorum subsp. funduliforme B35</name>
    <dbReference type="NCBI Taxonomy" id="1226633"/>
    <lineage>
        <taxon>Bacteria</taxon>
        <taxon>Fusobacteriati</taxon>
        <taxon>Fusobacteriota</taxon>
        <taxon>Fusobacteriia</taxon>
        <taxon>Fusobacteriales</taxon>
        <taxon>Fusobacteriaceae</taxon>
        <taxon>Fusobacterium</taxon>
    </lineage>
</organism>
<accession>A0A017H7J2</accession>
<dbReference type="OrthoDB" id="9793581at2"/>
<gene>
    <name evidence="8" type="ORF">C095_06280</name>
</gene>
<keyword evidence="5" id="KW-1133">Transmembrane helix</keyword>
<comment type="subcellular location">
    <subcellularLocation>
        <location evidence="1">Cell membrane</location>
        <topology evidence="1">Single-pass membrane protein</topology>
    </subcellularLocation>
    <subcellularLocation>
        <location evidence="7">Cell membrane</location>
        <topology evidence="7">Single-pass type II membrane protein</topology>
    </subcellularLocation>
</comment>
<sequence length="128" mass="14626">MGRKNRRGALKPDLTPLIDVIFLLIIFFMISTTFNNYGTIPIELPSSTVESKKENKAVEIIVDKHGRFYVNTEGKNQEVTLEDIPNHLQGVEEVTISADRDMKYQTVMNVMTKVKEQNIANMGLTFYE</sequence>
<evidence type="ECO:0000256" key="7">
    <source>
        <dbReference type="RuleBase" id="RU003879"/>
    </source>
</evidence>
<evidence type="ECO:0000313" key="8">
    <source>
        <dbReference type="EMBL" id="KID49037.1"/>
    </source>
</evidence>
<dbReference type="GeneID" id="75076075"/>
<comment type="similarity">
    <text evidence="2 7">Belongs to the ExbD/TolR family.</text>
</comment>
<evidence type="ECO:0000313" key="9">
    <source>
        <dbReference type="Proteomes" id="UP000031184"/>
    </source>
</evidence>
<dbReference type="RefSeq" id="WP_005954974.1">
    <property type="nucleotide sequence ID" value="NZ_AOJP01000003.1"/>
</dbReference>
<evidence type="ECO:0000256" key="1">
    <source>
        <dbReference type="ARBA" id="ARBA00004162"/>
    </source>
</evidence>
<keyword evidence="6" id="KW-0472">Membrane</keyword>
<dbReference type="GO" id="GO:0022857">
    <property type="term" value="F:transmembrane transporter activity"/>
    <property type="evidence" value="ECO:0007669"/>
    <property type="project" value="InterPro"/>
</dbReference>
<name>A0A017H7J2_9FUSO</name>
<keyword evidence="4 7" id="KW-0812">Transmembrane</keyword>
<dbReference type="Gene3D" id="3.30.420.270">
    <property type="match status" value="1"/>
</dbReference>
<dbReference type="Proteomes" id="UP000031184">
    <property type="component" value="Unassembled WGS sequence"/>
</dbReference>
<keyword evidence="3" id="KW-1003">Cell membrane</keyword>
<protein>
    <submittedName>
        <fullName evidence="8">Biopolymer transporter ExbD</fullName>
    </submittedName>
</protein>
<dbReference type="PANTHER" id="PTHR30558:SF3">
    <property type="entry name" value="BIOPOLYMER TRANSPORT PROTEIN EXBD-RELATED"/>
    <property type="match status" value="1"/>
</dbReference>
<dbReference type="EMBL" id="AUZI01000016">
    <property type="protein sequence ID" value="KID49037.1"/>
    <property type="molecule type" value="Genomic_DNA"/>
</dbReference>